<evidence type="ECO:0000313" key="2">
    <source>
        <dbReference type="EMBL" id="KXN70877.1"/>
    </source>
</evidence>
<keyword evidence="3" id="KW-1185">Reference proteome</keyword>
<dbReference type="PROSITE" id="PS50004">
    <property type="entry name" value="C2"/>
    <property type="match status" value="1"/>
</dbReference>
<evidence type="ECO:0000313" key="3">
    <source>
        <dbReference type="Proteomes" id="UP000070444"/>
    </source>
</evidence>
<reference evidence="2 3" key="1">
    <citation type="journal article" date="2015" name="Genome Biol. Evol.">
        <title>Phylogenomic analyses indicate that early fungi evolved digesting cell walls of algal ancestors of land plants.</title>
        <authorList>
            <person name="Chang Y."/>
            <person name="Wang S."/>
            <person name="Sekimoto S."/>
            <person name="Aerts A.L."/>
            <person name="Choi C."/>
            <person name="Clum A."/>
            <person name="LaButti K.M."/>
            <person name="Lindquist E.A."/>
            <person name="Yee Ngan C."/>
            <person name="Ohm R.A."/>
            <person name="Salamov A.A."/>
            <person name="Grigoriev I.V."/>
            <person name="Spatafora J.W."/>
            <person name="Berbee M.L."/>
        </authorList>
    </citation>
    <scope>NUCLEOTIDE SEQUENCE [LARGE SCALE GENOMIC DNA]</scope>
    <source>
        <strain evidence="2 3">NRRL 28638</strain>
    </source>
</reference>
<dbReference type="SUPFAM" id="SSF49562">
    <property type="entry name" value="C2 domain (Calcium/lipid-binding domain, CaLB)"/>
    <property type="match status" value="1"/>
</dbReference>
<feature type="domain" description="C2" evidence="1">
    <location>
        <begin position="1"/>
        <end position="99"/>
    </location>
</feature>
<dbReference type="AlphaFoldDB" id="A0A137P780"/>
<organism evidence="2 3">
    <name type="scientific">Conidiobolus coronatus (strain ATCC 28846 / CBS 209.66 / NRRL 28638)</name>
    <name type="common">Delacroixia coronata</name>
    <dbReference type="NCBI Taxonomy" id="796925"/>
    <lineage>
        <taxon>Eukaryota</taxon>
        <taxon>Fungi</taxon>
        <taxon>Fungi incertae sedis</taxon>
        <taxon>Zoopagomycota</taxon>
        <taxon>Entomophthoromycotina</taxon>
        <taxon>Entomophthoromycetes</taxon>
        <taxon>Entomophthorales</taxon>
        <taxon>Ancylistaceae</taxon>
        <taxon>Conidiobolus</taxon>
    </lineage>
</organism>
<protein>
    <recommendedName>
        <fullName evidence="1">C2 domain-containing protein</fullName>
    </recommendedName>
</protein>
<accession>A0A137P780</accession>
<dbReference type="Gene3D" id="2.60.40.150">
    <property type="entry name" value="C2 domain"/>
    <property type="match status" value="1"/>
</dbReference>
<dbReference type="Proteomes" id="UP000070444">
    <property type="component" value="Unassembled WGS sequence"/>
</dbReference>
<dbReference type="InterPro" id="IPR000008">
    <property type="entry name" value="C2_dom"/>
</dbReference>
<sequence>MVRIAVEVTSGSHLKTGGNSCYLELNFEDGYSTTAQLTNKHPNDGEYVDFNEIFEFDANPGDNLEMRLKQGDQNSNDYIGSSSVSLSEVFRRGYNQEWYHLFNHEEYAGKVQLKIQTD</sequence>
<dbReference type="OrthoDB" id="270970at2759"/>
<dbReference type="InterPro" id="IPR035892">
    <property type="entry name" value="C2_domain_sf"/>
</dbReference>
<dbReference type="EMBL" id="KQ964490">
    <property type="protein sequence ID" value="KXN70877.1"/>
    <property type="molecule type" value="Genomic_DNA"/>
</dbReference>
<gene>
    <name evidence="2" type="ORF">CONCODRAFT_170303</name>
</gene>
<evidence type="ECO:0000259" key="1">
    <source>
        <dbReference type="PROSITE" id="PS50004"/>
    </source>
</evidence>
<name>A0A137P780_CONC2</name>
<dbReference type="Pfam" id="PF00168">
    <property type="entry name" value="C2"/>
    <property type="match status" value="1"/>
</dbReference>
<proteinExistence type="predicted"/>